<dbReference type="GO" id="GO:0005829">
    <property type="term" value="C:cytosol"/>
    <property type="evidence" value="ECO:0007669"/>
    <property type="project" value="TreeGrafter"/>
</dbReference>
<evidence type="ECO:0000256" key="5">
    <source>
        <dbReference type="ARBA" id="ARBA00022793"/>
    </source>
</evidence>
<evidence type="ECO:0000256" key="1">
    <source>
        <dbReference type="ARBA" id="ARBA00001964"/>
    </source>
</evidence>
<keyword evidence="6 9" id="KW-0460">Magnesium</keyword>
<dbReference type="PANTHER" id="PTHR43452">
    <property type="entry name" value="PYRUVATE DECARBOXYLASE"/>
    <property type="match status" value="1"/>
</dbReference>
<evidence type="ECO:0000313" key="14">
    <source>
        <dbReference type="EMBL" id="EEA23731.1"/>
    </source>
</evidence>
<keyword evidence="8" id="KW-0456">Lyase</keyword>
<dbReference type="Gene3D" id="3.40.50.1220">
    <property type="entry name" value="TPP-binding domain"/>
    <property type="match status" value="1"/>
</dbReference>
<evidence type="ECO:0000259" key="11">
    <source>
        <dbReference type="Pfam" id="PF00205"/>
    </source>
</evidence>
<proteinExistence type="inferred from homology"/>
<dbReference type="Proteomes" id="UP000001294">
    <property type="component" value="Unassembled WGS sequence"/>
</dbReference>
<name>B6QD81_TALMQ</name>
<dbReference type="EMBL" id="DS995901">
    <property type="protein sequence ID" value="EEA23731.1"/>
    <property type="molecule type" value="Genomic_DNA"/>
</dbReference>
<dbReference type="CDD" id="cd07038">
    <property type="entry name" value="TPP_PYR_PDC_IPDC_like"/>
    <property type="match status" value="1"/>
</dbReference>
<dbReference type="OrthoDB" id="3970464at2759"/>
<keyword evidence="14" id="KW-0670">Pyruvate</keyword>
<dbReference type="InterPro" id="IPR029035">
    <property type="entry name" value="DHS-like_NAD/FAD-binding_dom"/>
</dbReference>
<dbReference type="InterPro" id="IPR029061">
    <property type="entry name" value="THDP-binding"/>
</dbReference>
<dbReference type="GO" id="GO:0000287">
    <property type="term" value="F:magnesium ion binding"/>
    <property type="evidence" value="ECO:0007669"/>
    <property type="project" value="InterPro"/>
</dbReference>
<dbReference type="PIRSF" id="PIRSF036565">
    <property type="entry name" value="Pyruvt_ip_decrb"/>
    <property type="match status" value="1"/>
</dbReference>
<dbReference type="InterPro" id="IPR012001">
    <property type="entry name" value="Thiamin_PyroP_enz_TPP-bd_dom"/>
</dbReference>
<evidence type="ECO:0000256" key="8">
    <source>
        <dbReference type="ARBA" id="ARBA00023239"/>
    </source>
</evidence>
<keyword evidence="15" id="KW-1185">Reference proteome</keyword>
<dbReference type="VEuPathDB" id="FungiDB:PMAA_077620"/>
<evidence type="ECO:0000256" key="3">
    <source>
        <dbReference type="ARBA" id="ARBA00014422"/>
    </source>
</evidence>
<evidence type="ECO:0000256" key="2">
    <source>
        <dbReference type="ARBA" id="ARBA00007812"/>
    </source>
</evidence>
<comment type="cofactor">
    <cofactor evidence="9">
        <name>Mg(2+)</name>
        <dbReference type="ChEBI" id="CHEBI:18420"/>
    </cofactor>
    <text evidence="9">Binds 1 Mg(2+) per subunit.</text>
</comment>
<dbReference type="Gene3D" id="3.40.50.970">
    <property type="match status" value="2"/>
</dbReference>
<feature type="domain" description="Thiamine pyrophosphate enzyme TPP-binding" evidence="12">
    <location>
        <begin position="360"/>
        <end position="444"/>
    </location>
</feature>
<evidence type="ECO:0000256" key="6">
    <source>
        <dbReference type="ARBA" id="ARBA00022842"/>
    </source>
</evidence>
<dbReference type="InterPro" id="IPR012000">
    <property type="entry name" value="Thiamin_PyroP_enz_cen_dom"/>
</dbReference>
<comment type="similarity">
    <text evidence="2 10">Belongs to the TPP enzyme family.</text>
</comment>
<dbReference type="InterPro" id="IPR011766">
    <property type="entry name" value="TPP_enzyme_TPP-bd"/>
</dbReference>
<feature type="binding site" evidence="9">
    <location>
        <position position="436"/>
    </location>
    <ligand>
        <name>Mg(2+)</name>
        <dbReference type="ChEBI" id="CHEBI:18420"/>
    </ligand>
</feature>
<evidence type="ECO:0000259" key="13">
    <source>
        <dbReference type="Pfam" id="PF02776"/>
    </source>
</evidence>
<dbReference type="InterPro" id="IPR047213">
    <property type="entry name" value="TPP_PYR_PDC_IPDC-like"/>
</dbReference>
<accession>B6QD81</accession>
<dbReference type="Pfam" id="PF02776">
    <property type="entry name" value="TPP_enzyme_N"/>
    <property type="match status" value="1"/>
</dbReference>
<reference evidence="15" key="1">
    <citation type="journal article" date="2015" name="Genome Announc.">
        <title>Genome sequence of the AIDS-associated pathogen Penicillium marneffei (ATCC18224) and its near taxonomic relative Talaromyces stipitatus (ATCC10500).</title>
        <authorList>
            <person name="Nierman W.C."/>
            <person name="Fedorova-Abrams N.D."/>
            <person name="Andrianopoulos A."/>
        </authorList>
    </citation>
    <scope>NUCLEOTIDE SEQUENCE [LARGE SCALE GENOMIC DNA]</scope>
    <source>
        <strain evidence="15">ATCC 18224 / CBS 334.59 / QM 7333</strain>
    </source>
</reference>
<evidence type="ECO:0000256" key="9">
    <source>
        <dbReference type="PIRSR" id="PIRSR036565-2"/>
    </source>
</evidence>
<dbReference type="STRING" id="441960.B6QD81"/>
<feature type="binding site" evidence="9">
    <location>
        <position position="438"/>
    </location>
    <ligand>
        <name>Mg(2+)</name>
        <dbReference type="ChEBI" id="CHEBI:18420"/>
    </ligand>
</feature>
<dbReference type="GO" id="GO:0004737">
    <property type="term" value="F:pyruvate decarboxylase activity"/>
    <property type="evidence" value="ECO:0007669"/>
    <property type="project" value="TreeGrafter"/>
</dbReference>
<dbReference type="SUPFAM" id="SSF52467">
    <property type="entry name" value="DHS-like NAD/FAD-binding domain"/>
    <property type="match status" value="1"/>
</dbReference>
<dbReference type="AlphaFoldDB" id="B6QD81"/>
<dbReference type="GO" id="GO:0005634">
    <property type="term" value="C:nucleus"/>
    <property type="evidence" value="ECO:0007669"/>
    <property type="project" value="TreeGrafter"/>
</dbReference>
<evidence type="ECO:0000256" key="10">
    <source>
        <dbReference type="RuleBase" id="RU362132"/>
    </source>
</evidence>
<sequence>MADISIGQYIFTRLSQLGVKSVFGVPGDYELIILDMTPAAGLTWRGNANELIASYAADGYARVNGIGAFVTTFGPGELSAYCGMAGQYAEYVPVVHIVGYPSTSAMKSGAVMHHSLGDGEFGMYQKMIKHITVADIILDDVGSAASEIDRVLESSKDFDLIHNSYNYIGIPVDIGPKVIPSSHLSKPLITSLPSNMVEEETKIITEIVNLLQFRKDPVIVVDGGAIRFDLLHETREIITSLQVPYFSTAMSKGSISECLGDGKLFGGVYSGGASPDSIRAAVEKSELALFIGRYPACLGLEVGEFTTQLQDLNIVDFQRFSVNIAGKSYNLANKYTLGRYFRANDFIIAETGTSSYGIPAANLMHLENVRMYNQTVFGSIGYATGAALGSFVAGKEDGSVKRGILVTGEGSLQLTVQALADYLRWGLNATIFIVNNGGYTVERLIHGMDALYNTIPVWKYEKLSEVFGPDHPSRYDRIETGAELVELLNYGRFSAADCTQVVELILGKDDAPLAVKMASAAVEAFNLRQ</sequence>
<feature type="domain" description="Thiamine pyrophosphate enzyme N-terminal TPP-binding" evidence="13">
    <location>
        <begin position="6"/>
        <end position="109"/>
    </location>
</feature>
<evidence type="ECO:0000256" key="7">
    <source>
        <dbReference type="ARBA" id="ARBA00023052"/>
    </source>
</evidence>
<comment type="cofactor">
    <cofactor evidence="1">
        <name>thiamine diphosphate</name>
        <dbReference type="ChEBI" id="CHEBI:58937"/>
    </cofactor>
</comment>
<dbReference type="PANTHER" id="PTHR43452:SF11">
    <property type="entry name" value="PYRUVATE DECARBOXYLASE"/>
    <property type="match status" value="1"/>
</dbReference>
<feature type="domain" description="Thiamine pyrophosphate enzyme central" evidence="11">
    <location>
        <begin position="204"/>
        <end position="293"/>
    </location>
</feature>
<dbReference type="InterPro" id="IPR012110">
    <property type="entry name" value="PDC/IPDC-like"/>
</dbReference>
<dbReference type="GO" id="GO:0000949">
    <property type="term" value="P:aromatic amino acid family catabolic process to alcohol via Ehrlich pathway"/>
    <property type="evidence" value="ECO:0007669"/>
    <property type="project" value="TreeGrafter"/>
</dbReference>
<dbReference type="Pfam" id="PF02775">
    <property type="entry name" value="TPP_enzyme_C"/>
    <property type="match status" value="1"/>
</dbReference>
<protein>
    <recommendedName>
        <fullName evidence="3">Pyruvate decarboxylase</fullName>
    </recommendedName>
</protein>
<organism evidence="14 15">
    <name type="scientific">Talaromyces marneffei (strain ATCC 18224 / CBS 334.59 / QM 7333)</name>
    <name type="common">Penicillium marneffei</name>
    <dbReference type="NCBI Taxonomy" id="441960"/>
    <lineage>
        <taxon>Eukaryota</taxon>
        <taxon>Fungi</taxon>
        <taxon>Dikarya</taxon>
        <taxon>Ascomycota</taxon>
        <taxon>Pezizomycotina</taxon>
        <taxon>Eurotiomycetes</taxon>
        <taxon>Eurotiomycetidae</taxon>
        <taxon>Eurotiales</taxon>
        <taxon>Trichocomaceae</taxon>
        <taxon>Talaromyces</taxon>
        <taxon>Talaromyces sect. Talaromyces</taxon>
    </lineage>
</organism>
<evidence type="ECO:0000256" key="4">
    <source>
        <dbReference type="ARBA" id="ARBA00022723"/>
    </source>
</evidence>
<keyword evidence="7 10" id="KW-0786">Thiamine pyrophosphate</keyword>
<dbReference type="Pfam" id="PF00205">
    <property type="entry name" value="TPP_enzyme_M"/>
    <property type="match status" value="1"/>
</dbReference>
<dbReference type="GO" id="GO:0030976">
    <property type="term" value="F:thiamine pyrophosphate binding"/>
    <property type="evidence" value="ECO:0007669"/>
    <property type="project" value="InterPro"/>
</dbReference>
<keyword evidence="4 9" id="KW-0479">Metal-binding</keyword>
<dbReference type="PhylomeDB" id="B6QD81"/>
<gene>
    <name evidence="14" type="ORF">PMAA_077620</name>
</gene>
<dbReference type="SUPFAM" id="SSF52518">
    <property type="entry name" value="Thiamin diphosphate-binding fold (THDP-binding)"/>
    <property type="match status" value="2"/>
</dbReference>
<dbReference type="HOGENOM" id="CLU_013748_0_2_1"/>
<keyword evidence="5" id="KW-0210">Decarboxylase</keyword>
<evidence type="ECO:0000313" key="15">
    <source>
        <dbReference type="Proteomes" id="UP000001294"/>
    </source>
</evidence>
<evidence type="ECO:0000259" key="12">
    <source>
        <dbReference type="Pfam" id="PF02775"/>
    </source>
</evidence>
<dbReference type="FunFam" id="3.40.50.970:FF:000024">
    <property type="entry name" value="Pyruvate decarboxylase isozyme"/>
    <property type="match status" value="1"/>
</dbReference>